<organism evidence="1 2">
    <name type="scientific">Loa loa</name>
    <name type="common">Eye worm</name>
    <name type="synonym">Filaria loa</name>
    <dbReference type="NCBI Taxonomy" id="7209"/>
    <lineage>
        <taxon>Eukaryota</taxon>
        <taxon>Metazoa</taxon>
        <taxon>Ecdysozoa</taxon>
        <taxon>Nematoda</taxon>
        <taxon>Chromadorea</taxon>
        <taxon>Rhabditida</taxon>
        <taxon>Spirurina</taxon>
        <taxon>Spiruromorpha</taxon>
        <taxon>Filarioidea</taxon>
        <taxon>Onchocercidae</taxon>
        <taxon>Loa</taxon>
    </lineage>
</organism>
<reference evidence="1" key="1">
    <citation type="submission" date="2012-04" db="EMBL/GenBank/DDBJ databases">
        <title>The Genome Sequence of Loa loa.</title>
        <authorList>
            <consortium name="The Broad Institute Genome Sequencing Platform"/>
            <consortium name="Broad Institute Genome Sequencing Center for Infectious Disease"/>
            <person name="Nutman T.B."/>
            <person name="Fink D.L."/>
            <person name="Russ C."/>
            <person name="Young S."/>
            <person name="Zeng Q."/>
            <person name="Gargeya S."/>
            <person name="Alvarado L."/>
            <person name="Berlin A."/>
            <person name="Chapman S.B."/>
            <person name="Chen Z."/>
            <person name="Freedman E."/>
            <person name="Gellesch M."/>
            <person name="Goldberg J."/>
            <person name="Griggs A."/>
            <person name="Gujja S."/>
            <person name="Heilman E.R."/>
            <person name="Heiman D."/>
            <person name="Howarth C."/>
            <person name="Mehta T."/>
            <person name="Neiman D."/>
            <person name="Pearson M."/>
            <person name="Roberts A."/>
            <person name="Saif S."/>
            <person name="Shea T."/>
            <person name="Shenoy N."/>
            <person name="Sisk P."/>
            <person name="Stolte C."/>
            <person name="Sykes S."/>
            <person name="White J."/>
            <person name="Yandava C."/>
            <person name="Haas B."/>
            <person name="Henn M.R."/>
            <person name="Nusbaum C."/>
            <person name="Birren B."/>
        </authorList>
    </citation>
    <scope>NUCLEOTIDE SEQUENCE [LARGE SCALE GENOMIC DNA]</scope>
</reference>
<dbReference type="AlphaFoldDB" id="A0A1I7W5S8"/>
<proteinExistence type="predicted"/>
<protein>
    <submittedName>
        <fullName evidence="2">Uncharacterized protein</fullName>
    </submittedName>
</protein>
<evidence type="ECO:0000313" key="1">
    <source>
        <dbReference type="Proteomes" id="UP000095285"/>
    </source>
</evidence>
<sequence length="89" mass="10307">MDMYGQKDGGQGVSVQNGMKDLYYCHLLLFLSDMWLKGNDLQTFSRPSDTTLESEGVLVYVDFATTRFCFITQFFFENEKEVIIGCCYR</sequence>
<dbReference type="WBParaSite" id="EN70_9987">
    <property type="protein sequence ID" value="EN70_9987"/>
    <property type="gene ID" value="EN70_9987"/>
</dbReference>
<accession>A0A1I7W5S8</accession>
<dbReference type="Proteomes" id="UP000095285">
    <property type="component" value="Unassembled WGS sequence"/>
</dbReference>
<evidence type="ECO:0000313" key="2">
    <source>
        <dbReference type="WBParaSite" id="EN70_9987"/>
    </source>
</evidence>
<name>A0A1I7W5S8_LOALO</name>
<keyword evidence="1" id="KW-1185">Reference proteome</keyword>
<reference evidence="2" key="2">
    <citation type="submission" date="2016-11" db="UniProtKB">
        <authorList>
            <consortium name="WormBaseParasite"/>
        </authorList>
    </citation>
    <scope>IDENTIFICATION</scope>
</reference>